<organism evidence="1">
    <name type="scientific">Rhizophora mucronata</name>
    <name type="common">Asiatic mangrove</name>
    <dbReference type="NCBI Taxonomy" id="61149"/>
    <lineage>
        <taxon>Eukaryota</taxon>
        <taxon>Viridiplantae</taxon>
        <taxon>Streptophyta</taxon>
        <taxon>Embryophyta</taxon>
        <taxon>Tracheophyta</taxon>
        <taxon>Spermatophyta</taxon>
        <taxon>Magnoliopsida</taxon>
        <taxon>eudicotyledons</taxon>
        <taxon>Gunneridae</taxon>
        <taxon>Pentapetalae</taxon>
        <taxon>rosids</taxon>
        <taxon>fabids</taxon>
        <taxon>Malpighiales</taxon>
        <taxon>Rhizophoraceae</taxon>
        <taxon>Rhizophora</taxon>
    </lineage>
</organism>
<proteinExistence type="predicted"/>
<dbReference type="EMBL" id="GGEC01030388">
    <property type="protein sequence ID" value="MBX10872.1"/>
    <property type="molecule type" value="Transcribed_RNA"/>
</dbReference>
<evidence type="ECO:0000313" key="1">
    <source>
        <dbReference type="EMBL" id="MBX10872.1"/>
    </source>
</evidence>
<reference evidence="1" key="1">
    <citation type="submission" date="2018-02" db="EMBL/GenBank/DDBJ databases">
        <title>Rhizophora mucronata_Transcriptome.</title>
        <authorList>
            <person name="Meera S.P."/>
            <person name="Sreeshan A."/>
            <person name="Augustine A."/>
        </authorList>
    </citation>
    <scope>NUCLEOTIDE SEQUENCE</scope>
    <source>
        <tissue evidence="1">Leaf</tissue>
    </source>
</reference>
<dbReference type="AlphaFoldDB" id="A0A2P2KYS7"/>
<accession>A0A2P2KYS7</accession>
<name>A0A2P2KYS7_RHIMU</name>
<protein>
    <submittedName>
        <fullName evidence="1">Histone deacetylase 14</fullName>
    </submittedName>
</protein>
<sequence>MEVQTFRHLSFAGRGTFAFLQGDMSLGRHLCNWNSCRRLDFAPEHAGCGHLLKHLVSRRQYCIKNTGPSVSCSCSLEKDPDLRGSRGLEGCKVIYSVAPAMGHNQVYLFELLALICTILLKVPF</sequence>